<dbReference type="PANTHER" id="PTHR45588:SF1">
    <property type="entry name" value="WW DOMAIN-CONTAINING PROTEIN"/>
    <property type="match status" value="1"/>
</dbReference>
<dbReference type="InterPro" id="IPR011990">
    <property type="entry name" value="TPR-like_helical_dom_sf"/>
</dbReference>
<protein>
    <recommendedName>
        <fullName evidence="3">MalT-like TPR region domain-containing protein</fullName>
    </recommendedName>
</protein>
<name>A0A1R3RFM9_ASPC5</name>
<dbReference type="OrthoDB" id="4507093at2759"/>
<organism evidence="1 2">
    <name type="scientific">Aspergillus carbonarius (strain ITEM 5010)</name>
    <dbReference type="NCBI Taxonomy" id="602072"/>
    <lineage>
        <taxon>Eukaryota</taxon>
        <taxon>Fungi</taxon>
        <taxon>Dikarya</taxon>
        <taxon>Ascomycota</taxon>
        <taxon>Pezizomycotina</taxon>
        <taxon>Eurotiomycetes</taxon>
        <taxon>Eurotiomycetidae</taxon>
        <taxon>Eurotiales</taxon>
        <taxon>Aspergillaceae</taxon>
        <taxon>Aspergillus</taxon>
        <taxon>Aspergillus subgen. Circumdati</taxon>
    </lineage>
</organism>
<gene>
    <name evidence="1" type="ORF">ASPCADRAFT_508479</name>
</gene>
<dbReference type="Proteomes" id="UP000188318">
    <property type="component" value="Unassembled WGS sequence"/>
</dbReference>
<dbReference type="EMBL" id="KV907504">
    <property type="protein sequence ID" value="OOF93290.1"/>
    <property type="molecule type" value="Genomic_DNA"/>
</dbReference>
<dbReference type="Gene3D" id="1.25.40.10">
    <property type="entry name" value="Tetratricopeptide repeat domain"/>
    <property type="match status" value="1"/>
</dbReference>
<evidence type="ECO:0000313" key="1">
    <source>
        <dbReference type="EMBL" id="OOF93290.1"/>
    </source>
</evidence>
<proteinExistence type="predicted"/>
<sequence>MKPCYEAIDHAHTLFQPTTVTLMERALIGAMQMRFPTPHPSPDYTPINDAYCHAMKTVHARFRDDIDAITSNTAAVHADNKYLALRGPKSMYSFYRLHDYHSLIYAAMLSSQRQIALEALARPYGIHAHRRPVRVHVYIRFGMWDEIIALPLPPAEKQGLYCMTTAMTHYGKGIAYAATGNLTDADIQRELYLAAADQVATAVLNGEIEYRRGEYEVAFEYLHQAVREDDTLLYTEPWGWMVPTRHAYGALLLKQGHVEEAARAYAEDLGIEGRLTRAHQHPGTVWALHDDYECLGRLGRDAEAGIIKQQLDVVVGVADVDINSSCFL</sequence>
<evidence type="ECO:0000313" key="2">
    <source>
        <dbReference type="Proteomes" id="UP000188318"/>
    </source>
</evidence>
<dbReference type="AlphaFoldDB" id="A0A1R3RFM9"/>
<dbReference type="STRING" id="602072.A0A1R3RFM9"/>
<dbReference type="PANTHER" id="PTHR45588">
    <property type="entry name" value="TPR DOMAIN-CONTAINING PROTEIN"/>
    <property type="match status" value="1"/>
</dbReference>
<keyword evidence="2" id="KW-1185">Reference proteome</keyword>
<accession>A0A1R3RFM9</accession>
<reference evidence="2" key="1">
    <citation type="journal article" date="2017" name="Genome Biol.">
        <title>Comparative genomics reveals high biological diversity and specific adaptations in the industrially and medically important fungal genus Aspergillus.</title>
        <authorList>
            <person name="de Vries R.P."/>
            <person name="Riley R."/>
            <person name="Wiebenga A."/>
            <person name="Aguilar-Osorio G."/>
            <person name="Amillis S."/>
            <person name="Uchima C.A."/>
            <person name="Anderluh G."/>
            <person name="Asadollahi M."/>
            <person name="Askin M."/>
            <person name="Barry K."/>
            <person name="Battaglia E."/>
            <person name="Bayram O."/>
            <person name="Benocci T."/>
            <person name="Braus-Stromeyer S.A."/>
            <person name="Caldana C."/>
            <person name="Canovas D."/>
            <person name="Cerqueira G.C."/>
            <person name="Chen F."/>
            <person name="Chen W."/>
            <person name="Choi C."/>
            <person name="Clum A."/>
            <person name="Dos Santos R.A."/>
            <person name="Damasio A.R."/>
            <person name="Diallinas G."/>
            <person name="Emri T."/>
            <person name="Fekete E."/>
            <person name="Flipphi M."/>
            <person name="Freyberg S."/>
            <person name="Gallo A."/>
            <person name="Gournas C."/>
            <person name="Habgood R."/>
            <person name="Hainaut M."/>
            <person name="Harispe M.L."/>
            <person name="Henrissat B."/>
            <person name="Hilden K.S."/>
            <person name="Hope R."/>
            <person name="Hossain A."/>
            <person name="Karabika E."/>
            <person name="Karaffa L."/>
            <person name="Karanyi Z."/>
            <person name="Krasevec N."/>
            <person name="Kuo A."/>
            <person name="Kusch H."/>
            <person name="LaButti K."/>
            <person name="Lagendijk E.L."/>
            <person name="Lapidus A."/>
            <person name="Levasseur A."/>
            <person name="Lindquist E."/>
            <person name="Lipzen A."/>
            <person name="Logrieco A.F."/>
            <person name="MacCabe A."/>
            <person name="Maekelae M.R."/>
            <person name="Malavazi I."/>
            <person name="Melin P."/>
            <person name="Meyer V."/>
            <person name="Mielnichuk N."/>
            <person name="Miskei M."/>
            <person name="Molnar A.P."/>
            <person name="Mule G."/>
            <person name="Ngan C.Y."/>
            <person name="Orejas M."/>
            <person name="Orosz E."/>
            <person name="Ouedraogo J.P."/>
            <person name="Overkamp K.M."/>
            <person name="Park H.-S."/>
            <person name="Perrone G."/>
            <person name="Piumi F."/>
            <person name="Punt P.J."/>
            <person name="Ram A.F."/>
            <person name="Ramon A."/>
            <person name="Rauscher S."/>
            <person name="Record E."/>
            <person name="Riano-Pachon D.M."/>
            <person name="Robert V."/>
            <person name="Roehrig J."/>
            <person name="Ruller R."/>
            <person name="Salamov A."/>
            <person name="Salih N.S."/>
            <person name="Samson R.A."/>
            <person name="Sandor E."/>
            <person name="Sanguinetti M."/>
            <person name="Schuetze T."/>
            <person name="Sepcic K."/>
            <person name="Shelest E."/>
            <person name="Sherlock G."/>
            <person name="Sophianopoulou V."/>
            <person name="Squina F.M."/>
            <person name="Sun H."/>
            <person name="Susca A."/>
            <person name="Todd R.B."/>
            <person name="Tsang A."/>
            <person name="Unkles S.E."/>
            <person name="van de Wiele N."/>
            <person name="van Rossen-Uffink D."/>
            <person name="Oliveira J.V."/>
            <person name="Vesth T.C."/>
            <person name="Visser J."/>
            <person name="Yu J.-H."/>
            <person name="Zhou M."/>
            <person name="Andersen M.R."/>
            <person name="Archer D.B."/>
            <person name="Baker S.E."/>
            <person name="Benoit I."/>
            <person name="Brakhage A.A."/>
            <person name="Braus G.H."/>
            <person name="Fischer R."/>
            <person name="Frisvad J.C."/>
            <person name="Goldman G.H."/>
            <person name="Houbraken J."/>
            <person name="Oakley B."/>
            <person name="Pocsi I."/>
            <person name="Scazzocchio C."/>
            <person name="Seiboth B."/>
            <person name="vanKuyk P.A."/>
            <person name="Wortman J."/>
            <person name="Dyer P.S."/>
            <person name="Grigoriev I.V."/>
        </authorList>
    </citation>
    <scope>NUCLEOTIDE SEQUENCE [LARGE SCALE GENOMIC DNA]</scope>
    <source>
        <strain evidence="2">ITEM 5010</strain>
    </source>
</reference>
<dbReference type="VEuPathDB" id="FungiDB:ASPCADRAFT_508479"/>
<evidence type="ECO:0008006" key="3">
    <source>
        <dbReference type="Google" id="ProtNLM"/>
    </source>
</evidence>
<dbReference type="SUPFAM" id="SSF48452">
    <property type="entry name" value="TPR-like"/>
    <property type="match status" value="1"/>
</dbReference>